<gene>
    <name evidence="1" type="ORF">CG010_021850</name>
</gene>
<name>A0AAP9E8J7_AGRTU</name>
<sequence>MLEEFTRERDKWISPKFEELRSLIADENIPAPLRDLSKNRYNAEAFFILTGIQPKNANELEALFEFERAIESQFSWRTLRTIYPMHLLPSNGSLPVRITAGQMVGEVA</sequence>
<evidence type="ECO:0000313" key="1">
    <source>
        <dbReference type="EMBL" id="QDY96752.1"/>
    </source>
</evidence>
<dbReference type="RefSeq" id="WP_099087078.1">
    <property type="nucleotide sequence ID" value="NZ_CP042275.2"/>
</dbReference>
<dbReference type="Proteomes" id="UP000222296">
    <property type="component" value="Chromosome Linear"/>
</dbReference>
<reference evidence="1 2" key="1">
    <citation type="journal article" date="2017" name="Genome Announc.">
        <title>Draft Genome Sequence of Agrobacterium tumefaciens Biovar 1 Strain 186, Isolated from Walnut.</title>
        <authorList>
            <person name="Poret-Peterson A.T."/>
            <person name="Bhatnagar S."/>
            <person name="McClean A.E."/>
            <person name="Kluepfel D.A."/>
        </authorList>
    </citation>
    <scope>NUCLEOTIDE SEQUENCE [LARGE SCALE GENOMIC DNA]</scope>
    <source>
        <strain evidence="1 2">186</strain>
    </source>
</reference>
<dbReference type="AlphaFoldDB" id="A0AAP9E8J7"/>
<protein>
    <submittedName>
        <fullName evidence="1">Uncharacterized protein</fullName>
    </submittedName>
</protein>
<proteinExistence type="predicted"/>
<organism evidence="1 2">
    <name type="scientific">Agrobacterium tumefaciens</name>
    <dbReference type="NCBI Taxonomy" id="358"/>
    <lineage>
        <taxon>Bacteria</taxon>
        <taxon>Pseudomonadati</taxon>
        <taxon>Pseudomonadota</taxon>
        <taxon>Alphaproteobacteria</taxon>
        <taxon>Hyphomicrobiales</taxon>
        <taxon>Rhizobiaceae</taxon>
        <taxon>Rhizobium/Agrobacterium group</taxon>
        <taxon>Agrobacterium</taxon>
        <taxon>Agrobacterium tumefaciens complex</taxon>
    </lineage>
</organism>
<accession>A0AAP9E8J7</accession>
<evidence type="ECO:0000313" key="2">
    <source>
        <dbReference type="Proteomes" id="UP000222296"/>
    </source>
</evidence>
<dbReference type="EMBL" id="CP042275">
    <property type="protein sequence ID" value="QDY96752.1"/>
    <property type="molecule type" value="Genomic_DNA"/>
</dbReference>